<feature type="transmembrane region" description="Helical" evidence="1">
    <location>
        <begin position="316"/>
        <end position="334"/>
    </location>
</feature>
<feature type="transmembrane region" description="Helical" evidence="1">
    <location>
        <begin position="193"/>
        <end position="215"/>
    </location>
</feature>
<dbReference type="OrthoDB" id="5351891at2759"/>
<name>A0A1Y1ZK44_9PLEO</name>
<organism evidence="2 3">
    <name type="scientific">Clohesyomyces aquaticus</name>
    <dbReference type="NCBI Taxonomy" id="1231657"/>
    <lineage>
        <taxon>Eukaryota</taxon>
        <taxon>Fungi</taxon>
        <taxon>Dikarya</taxon>
        <taxon>Ascomycota</taxon>
        <taxon>Pezizomycotina</taxon>
        <taxon>Dothideomycetes</taxon>
        <taxon>Pleosporomycetidae</taxon>
        <taxon>Pleosporales</taxon>
        <taxon>Lindgomycetaceae</taxon>
        <taxon>Clohesyomyces</taxon>
    </lineage>
</organism>
<reference evidence="2 3" key="1">
    <citation type="submission" date="2016-07" db="EMBL/GenBank/DDBJ databases">
        <title>Pervasive Adenine N6-methylation of Active Genes in Fungi.</title>
        <authorList>
            <consortium name="DOE Joint Genome Institute"/>
            <person name="Mondo S.J."/>
            <person name="Dannebaum R.O."/>
            <person name="Kuo R.C."/>
            <person name="Labutti K."/>
            <person name="Haridas S."/>
            <person name="Kuo A."/>
            <person name="Salamov A."/>
            <person name="Ahrendt S.R."/>
            <person name="Lipzen A."/>
            <person name="Sullivan W."/>
            <person name="Andreopoulos W.B."/>
            <person name="Clum A."/>
            <person name="Lindquist E."/>
            <person name="Daum C."/>
            <person name="Ramamoorthy G.K."/>
            <person name="Gryganskyi A."/>
            <person name="Culley D."/>
            <person name="Magnuson J.K."/>
            <person name="James T.Y."/>
            <person name="O'Malley M.A."/>
            <person name="Stajich J.E."/>
            <person name="Spatafora J.W."/>
            <person name="Visel A."/>
            <person name="Grigoriev I.V."/>
        </authorList>
    </citation>
    <scope>NUCLEOTIDE SEQUENCE [LARGE SCALE GENOMIC DNA]</scope>
    <source>
        <strain evidence="2 3">CBS 115471</strain>
    </source>
</reference>
<dbReference type="AlphaFoldDB" id="A0A1Y1ZK44"/>
<comment type="caution">
    <text evidence="2">The sequence shown here is derived from an EMBL/GenBank/DDBJ whole genome shotgun (WGS) entry which is preliminary data.</text>
</comment>
<evidence type="ECO:0000313" key="2">
    <source>
        <dbReference type="EMBL" id="ORY10195.1"/>
    </source>
</evidence>
<dbReference type="Proteomes" id="UP000193144">
    <property type="component" value="Unassembled WGS sequence"/>
</dbReference>
<feature type="transmembrane region" description="Helical" evidence="1">
    <location>
        <begin position="117"/>
        <end position="138"/>
    </location>
</feature>
<proteinExistence type="predicted"/>
<accession>A0A1Y1ZK44</accession>
<keyword evidence="1" id="KW-0812">Transmembrane</keyword>
<evidence type="ECO:0000256" key="1">
    <source>
        <dbReference type="SAM" id="Phobius"/>
    </source>
</evidence>
<evidence type="ECO:0000313" key="3">
    <source>
        <dbReference type="Proteomes" id="UP000193144"/>
    </source>
</evidence>
<feature type="transmembrane region" description="Helical" evidence="1">
    <location>
        <begin position="62"/>
        <end position="81"/>
    </location>
</feature>
<feature type="transmembrane region" description="Helical" evidence="1">
    <location>
        <begin position="87"/>
        <end position="105"/>
    </location>
</feature>
<dbReference type="EMBL" id="MCFA01000076">
    <property type="protein sequence ID" value="ORY10195.1"/>
    <property type="molecule type" value="Genomic_DNA"/>
</dbReference>
<sequence length="401" mass="44081">MSCPFEPGFSIAPNVTYAQFNSSFADHIQCPNTYLRRVLLSHSSVQTLTVTRPDPGGALIPWLYAVFLLIFHLPACIVRAVRWESAQYLALGLAVLGIALTTQSFESTGLQAGMILVWMPLTLVLDVGAMLQMVVLIIEKYDDEDTSGLAVLWRVMRDSMAGMWAFVMSACLPKHRRRGGRREQANVDAFRHAVVAFVAFILLLILLVLQIRALVAAVQGRNHAQRLTVKWCSPAFRDFALGITTGDCNLYGIVNSSSNGIGCIALPAVLQDQWLTGTIICLSGALVCQVVDMILLRCAHGRKCRGVRMQRPWLTMFGGVIMLILLITLGVFNANRLPEGVTSKVWIYRKEPMALAGRVCQTHLTSPGLRGMIIGWTDGLFEAWGSVYEGSVANLKRAISS</sequence>
<keyword evidence="1" id="KW-0472">Membrane</keyword>
<gene>
    <name evidence="2" type="ORF">BCR34DRAFT_355411</name>
</gene>
<protein>
    <submittedName>
        <fullName evidence="2">Uncharacterized protein</fullName>
    </submittedName>
</protein>
<feature type="transmembrane region" description="Helical" evidence="1">
    <location>
        <begin position="274"/>
        <end position="295"/>
    </location>
</feature>
<keyword evidence="1" id="KW-1133">Transmembrane helix</keyword>
<keyword evidence="3" id="KW-1185">Reference proteome</keyword>